<dbReference type="Gene3D" id="1.20.1260.10">
    <property type="match status" value="1"/>
</dbReference>
<dbReference type="Proteomes" id="UP000198660">
    <property type="component" value="Unassembled WGS sequence"/>
</dbReference>
<proteinExistence type="predicted"/>
<evidence type="ECO:0000313" key="1">
    <source>
        <dbReference type="EMBL" id="SFS61097.1"/>
    </source>
</evidence>
<sequence length="151" mass="18007">MYMYVNQSQGFANYQTNPQIAVMLIKEAMGDEKNDAMFYQYLISHAPDEEDRRVIQSVRNDELKHHNMFKTIYYHLTGHYPTTEEHSSFTPPRNYPDGLRRAIFGESGAVELYRRIWFAVPTEIYKNMVFEIMTDEQKHAARYNYLYAKTR</sequence>
<dbReference type="InterPro" id="IPR012347">
    <property type="entry name" value="Ferritin-like"/>
</dbReference>
<dbReference type="EMBL" id="FPAA01000004">
    <property type="protein sequence ID" value="SFS61097.1"/>
    <property type="molecule type" value="Genomic_DNA"/>
</dbReference>
<dbReference type="AlphaFoldDB" id="A0A1I6R8P4"/>
<accession>A0A1I6R8P4</accession>
<evidence type="ECO:0000313" key="2">
    <source>
        <dbReference type="Proteomes" id="UP000198660"/>
    </source>
</evidence>
<dbReference type="InterPro" id="IPR009078">
    <property type="entry name" value="Ferritin-like_SF"/>
</dbReference>
<dbReference type="CDD" id="cd00657">
    <property type="entry name" value="Ferritin_like"/>
    <property type="match status" value="1"/>
</dbReference>
<organism evidence="1 2">
    <name type="scientific">Marininema halotolerans</name>
    <dbReference type="NCBI Taxonomy" id="1155944"/>
    <lineage>
        <taxon>Bacteria</taxon>
        <taxon>Bacillati</taxon>
        <taxon>Bacillota</taxon>
        <taxon>Bacilli</taxon>
        <taxon>Bacillales</taxon>
        <taxon>Thermoactinomycetaceae</taxon>
        <taxon>Marininema</taxon>
    </lineage>
</organism>
<name>A0A1I6R8P4_9BACL</name>
<dbReference type="SUPFAM" id="SSF47240">
    <property type="entry name" value="Ferritin-like"/>
    <property type="match status" value="1"/>
</dbReference>
<dbReference type="RefSeq" id="WP_091836079.1">
    <property type="nucleotide sequence ID" value="NZ_FPAA01000004.1"/>
</dbReference>
<keyword evidence="2" id="KW-1185">Reference proteome</keyword>
<dbReference type="OrthoDB" id="573482at2"/>
<gene>
    <name evidence="1" type="ORF">SAMN05444972_104270</name>
</gene>
<reference evidence="2" key="1">
    <citation type="submission" date="2016-10" db="EMBL/GenBank/DDBJ databases">
        <authorList>
            <person name="Varghese N."/>
            <person name="Submissions S."/>
        </authorList>
    </citation>
    <scope>NUCLEOTIDE SEQUENCE [LARGE SCALE GENOMIC DNA]</scope>
    <source>
        <strain evidence="2">DSM 45789</strain>
    </source>
</reference>
<protein>
    <submittedName>
        <fullName evidence="1">Rubrerythrin</fullName>
    </submittedName>
</protein>